<name>A0A645HCF4_9ZZZZ</name>
<feature type="transmembrane region" description="Helical" evidence="1">
    <location>
        <begin position="6"/>
        <end position="28"/>
    </location>
</feature>
<gene>
    <name evidence="2" type="ORF">SDC9_183919</name>
</gene>
<proteinExistence type="predicted"/>
<dbReference type="EMBL" id="VSSQ01090530">
    <property type="protein sequence ID" value="MPN36410.1"/>
    <property type="molecule type" value="Genomic_DNA"/>
</dbReference>
<feature type="transmembrane region" description="Helical" evidence="1">
    <location>
        <begin position="69"/>
        <end position="87"/>
    </location>
</feature>
<evidence type="ECO:0000256" key="1">
    <source>
        <dbReference type="SAM" id="Phobius"/>
    </source>
</evidence>
<keyword evidence="1" id="KW-1133">Transmembrane helix</keyword>
<evidence type="ECO:0000313" key="2">
    <source>
        <dbReference type="EMBL" id="MPN36410.1"/>
    </source>
</evidence>
<reference evidence="2" key="1">
    <citation type="submission" date="2019-08" db="EMBL/GenBank/DDBJ databases">
        <authorList>
            <person name="Kucharzyk K."/>
            <person name="Murdoch R.W."/>
            <person name="Higgins S."/>
            <person name="Loffler F."/>
        </authorList>
    </citation>
    <scope>NUCLEOTIDE SEQUENCE</scope>
</reference>
<organism evidence="2">
    <name type="scientific">bioreactor metagenome</name>
    <dbReference type="NCBI Taxonomy" id="1076179"/>
    <lineage>
        <taxon>unclassified sequences</taxon>
        <taxon>metagenomes</taxon>
        <taxon>ecological metagenomes</taxon>
    </lineage>
</organism>
<feature type="transmembrane region" description="Helical" evidence="1">
    <location>
        <begin position="37"/>
        <end position="57"/>
    </location>
</feature>
<keyword evidence="1" id="KW-0472">Membrane</keyword>
<sequence length="96" mass="11238">MNDRLMIFLLGSGVIVTSLVIILNIVFYSRITNQDKLFNIILAVFIDGAFLYFLLSNQWCYTCSVYNNYLLYAGFNLVGLWMLYDLYRELKKADKI</sequence>
<protein>
    <submittedName>
        <fullName evidence="2">Uncharacterized protein</fullName>
    </submittedName>
</protein>
<accession>A0A645HCF4</accession>
<keyword evidence="1" id="KW-0812">Transmembrane</keyword>
<comment type="caution">
    <text evidence="2">The sequence shown here is derived from an EMBL/GenBank/DDBJ whole genome shotgun (WGS) entry which is preliminary data.</text>
</comment>
<dbReference type="AlphaFoldDB" id="A0A645HCF4"/>